<evidence type="ECO:0000256" key="8">
    <source>
        <dbReference type="ARBA" id="ARBA00022832"/>
    </source>
</evidence>
<evidence type="ECO:0000256" key="14">
    <source>
        <dbReference type="ARBA" id="ARBA00037002"/>
    </source>
</evidence>
<dbReference type="GO" id="GO:0006631">
    <property type="term" value="P:fatty acid metabolic process"/>
    <property type="evidence" value="ECO:0007669"/>
    <property type="project" value="UniProtKB-KW"/>
</dbReference>
<keyword evidence="27" id="KW-1185">Reference proteome</keyword>
<evidence type="ECO:0000256" key="1">
    <source>
        <dbReference type="ARBA" id="ARBA00004170"/>
    </source>
</evidence>
<evidence type="ECO:0000256" key="7">
    <source>
        <dbReference type="ARBA" id="ARBA00022801"/>
    </source>
</evidence>
<dbReference type="Gene3D" id="3.10.129.10">
    <property type="entry name" value="Hotdog Thioesterase"/>
    <property type="match status" value="1"/>
</dbReference>
<evidence type="ECO:0000256" key="6">
    <source>
        <dbReference type="ARBA" id="ARBA00022703"/>
    </source>
</evidence>
<evidence type="ECO:0000313" key="26">
    <source>
        <dbReference type="EMBL" id="NNH70642.1"/>
    </source>
</evidence>
<keyword evidence="5" id="KW-0963">Cytoplasm</keyword>
<dbReference type="Proteomes" id="UP000586827">
    <property type="component" value="Unassembled WGS sequence"/>
</dbReference>
<dbReference type="EC" id="3.1.2.2" evidence="16"/>
<dbReference type="InterPro" id="IPR052365">
    <property type="entry name" value="THEM4/THEM5_acyl-CoA_thioest"/>
</dbReference>
<evidence type="ECO:0000256" key="17">
    <source>
        <dbReference type="ARBA" id="ARBA00040123"/>
    </source>
</evidence>
<protein>
    <recommendedName>
        <fullName evidence="17">Acyl-coenzyme A thioesterase THEM4</fullName>
        <ecNumber evidence="16">3.1.2.2</ecNumber>
    </recommendedName>
    <alternativeName>
        <fullName evidence="18">Thioesterase superfamily member 4</fullName>
    </alternativeName>
</protein>
<evidence type="ECO:0000256" key="4">
    <source>
        <dbReference type="ARBA" id="ARBA00022475"/>
    </source>
</evidence>
<keyword evidence="8" id="KW-0276">Fatty acid metabolism</keyword>
<comment type="subcellular location">
    <subcellularLocation>
        <location evidence="3">Cell projection</location>
        <location evidence="3">Ruffle membrane</location>
    </subcellularLocation>
    <subcellularLocation>
        <location evidence="2">Cytoplasm</location>
    </subcellularLocation>
    <subcellularLocation>
        <location evidence="1">Membrane</location>
        <topology evidence="1">Peripheral membrane protein</topology>
    </subcellularLocation>
</comment>
<dbReference type="InterPro" id="IPR006683">
    <property type="entry name" value="Thioestr_dom"/>
</dbReference>
<keyword evidence="10" id="KW-0443">Lipid metabolism</keyword>
<comment type="catalytic activity">
    <reaction evidence="23">
        <text>tetradecanoyl-CoA + H2O = tetradecanoate + CoA + H(+)</text>
        <dbReference type="Rhea" id="RHEA:40119"/>
        <dbReference type="ChEBI" id="CHEBI:15377"/>
        <dbReference type="ChEBI" id="CHEBI:15378"/>
        <dbReference type="ChEBI" id="CHEBI:30807"/>
        <dbReference type="ChEBI" id="CHEBI:57287"/>
        <dbReference type="ChEBI" id="CHEBI:57385"/>
    </reaction>
    <physiologicalReaction direction="left-to-right" evidence="23">
        <dbReference type="Rhea" id="RHEA:40120"/>
    </physiologicalReaction>
</comment>
<evidence type="ECO:0000256" key="23">
    <source>
        <dbReference type="ARBA" id="ARBA00048180"/>
    </source>
</evidence>
<evidence type="ECO:0000256" key="9">
    <source>
        <dbReference type="ARBA" id="ARBA00022946"/>
    </source>
</evidence>
<gene>
    <name evidence="26" type="ORF">HLB23_12335</name>
</gene>
<evidence type="ECO:0000256" key="10">
    <source>
        <dbReference type="ARBA" id="ARBA00023098"/>
    </source>
</evidence>
<evidence type="ECO:0000256" key="18">
    <source>
        <dbReference type="ARBA" id="ARBA00043210"/>
    </source>
</evidence>
<feature type="region of interest" description="Disordered" evidence="24">
    <location>
        <begin position="1"/>
        <end position="22"/>
    </location>
</feature>
<dbReference type="PANTHER" id="PTHR12418">
    <property type="entry name" value="ACYL-COENZYME A THIOESTERASE THEM4"/>
    <property type="match status" value="1"/>
</dbReference>
<proteinExistence type="inferred from homology"/>
<evidence type="ECO:0000256" key="19">
    <source>
        <dbReference type="ARBA" id="ARBA00047588"/>
    </source>
</evidence>
<organism evidence="26 27">
    <name type="scientific">Nocardia uniformis</name>
    <dbReference type="NCBI Taxonomy" id="53432"/>
    <lineage>
        <taxon>Bacteria</taxon>
        <taxon>Bacillati</taxon>
        <taxon>Actinomycetota</taxon>
        <taxon>Actinomycetes</taxon>
        <taxon>Mycobacteriales</taxon>
        <taxon>Nocardiaceae</taxon>
        <taxon>Nocardia</taxon>
    </lineage>
</organism>
<evidence type="ECO:0000256" key="11">
    <source>
        <dbReference type="ARBA" id="ARBA00023136"/>
    </source>
</evidence>
<evidence type="ECO:0000256" key="22">
    <source>
        <dbReference type="ARBA" id="ARBA00048074"/>
    </source>
</evidence>
<keyword evidence="9" id="KW-0809">Transit peptide</keyword>
<evidence type="ECO:0000256" key="21">
    <source>
        <dbReference type="ARBA" id="ARBA00047969"/>
    </source>
</evidence>
<evidence type="ECO:0000256" key="16">
    <source>
        <dbReference type="ARBA" id="ARBA00038848"/>
    </source>
</evidence>
<comment type="catalytic activity">
    <reaction evidence="22">
        <text>dodecanoyl-CoA + H2O = dodecanoate + CoA + H(+)</text>
        <dbReference type="Rhea" id="RHEA:30135"/>
        <dbReference type="ChEBI" id="CHEBI:15377"/>
        <dbReference type="ChEBI" id="CHEBI:15378"/>
        <dbReference type="ChEBI" id="CHEBI:18262"/>
        <dbReference type="ChEBI" id="CHEBI:57287"/>
        <dbReference type="ChEBI" id="CHEBI:57375"/>
    </reaction>
    <physiologicalReaction direction="left-to-right" evidence="22">
        <dbReference type="Rhea" id="RHEA:30136"/>
    </physiologicalReaction>
</comment>
<sequence length="164" mass="17039">MTETLTQRGTSDEARNSLPPHHGNCFGCGPGNRSGLGVEFLGDGDEVVGELVLDRRHEGAPGLAHGGAVSAALDEAAGAVLIPHGLPAVTAQLNITFSQPIPLGRPLLLRARLDRREGRKLHITARVELDGQLAATAEALFIVVAADHFHAYGARPGGIPALGI</sequence>
<keyword evidence="4" id="KW-1003">Cell membrane</keyword>
<evidence type="ECO:0000256" key="24">
    <source>
        <dbReference type="SAM" id="MobiDB-lite"/>
    </source>
</evidence>
<dbReference type="Pfam" id="PF03061">
    <property type="entry name" value="4HBT"/>
    <property type="match status" value="1"/>
</dbReference>
<evidence type="ECO:0000256" key="15">
    <source>
        <dbReference type="ARBA" id="ARBA00038456"/>
    </source>
</evidence>
<dbReference type="EMBL" id="JABELX010000004">
    <property type="protein sequence ID" value="NNH70642.1"/>
    <property type="molecule type" value="Genomic_DNA"/>
</dbReference>
<comment type="similarity">
    <text evidence="15">Belongs to the THEM4/THEM5 thioesterase family.</text>
</comment>
<feature type="domain" description="Thioesterase" evidence="25">
    <location>
        <begin position="62"/>
        <end position="131"/>
    </location>
</feature>
<accession>A0A849BVQ9</accession>
<dbReference type="SUPFAM" id="SSF54637">
    <property type="entry name" value="Thioesterase/thiol ester dehydrase-isomerase"/>
    <property type="match status" value="1"/>
</dbReference>
<comment type="catalytic activity">
    <reaction evidence="13">
        <text>(5Z,8Z,11Z,14Z)-eicosatetraenoyl-CoA + H2O = (5Z,8Z,11Z,14Z)-eicosatetraenoate + CoA + H(+)</text>
        <dbReference type="Rhea" id="RHEA:40151"/>
        <dbReference type="ChEBI" id="CHEBI:15377"/>
        <dbReference type="ChEBI" id="CHEBI:15378"/>
        <dbReference type="ChEBI" id="CHEBI:32395"/>
        <dbReference type="ChEBI" id="CHEBI:57287"/>
        <dbReference type="ChEBI" id="CHEBI:57368"/>
    </reaction>
    <physiologicalReaction direction="left-to-right" evidence="13">
        <dbReference type="Rhea" id="RHEA:40152"/>
    </physiologicalReaction>
</comment>
<keyword evidence="7" id="KW-0378">Hydrolase</keyword>
<name>A0A849BVQ9_9NOCA</name>
<evidence type="ECO:0000313" key="27">
    <source>
        <dbReference type="Proteomes" id="UP000586827"/>
    </source>
</evidence>
<dbReference type="CDD" id="cd03443">
    <property type="entry name" value="PaaI_thioesterase"/>
    <property type="match status" value="1"/>
</dbReference>
<keyword evidence="11" id="KW-0472">Membrane</keyword>
<dbReference type="AlphaFoldDB" id="A0A849BVQ9"/>
<dbReference type="InterPro" id="IPR029069">
    <property type="entry name" value="HotDog_dom_sf"/>
</dbReference>
<comment type="catalytic activity">
    <reaction evidence="20">
        <text>hexadecanoyl-CoA + H2O = hexadecanoate + CoA + H(+)</text>
        <dbReference type="Rhea" id="RHEA:16645"/>
        <dbReference type="ChEBI" id="CHEBI:7896"/>
        <dbReference type="ChEBI" id="CHEBI:15377"/>
        <dbReference type="ChEBI" id="CHEBI:15378"/>
        <dbReference type="ChEBI" id="CHEBI:57287"/>
        <dbReference type="ChEBI" id="CHEBI:57379"/>
        <dbReference type="EC" id="3.1.2.2"/>
    </reaction>
    <physiologicalReaction direction="left-to-right" evidence="20">
        <dbReference type="Rhea" id="RHEA:16646"/>
    </physiologicalReaction>
</comment>
<evidence type="ECO:0000256" key="20">
    <source>
        <dbReference type="ARBA" id="ARBA00047734"/>
    </source>
</evidence>
<keyword evidence="12" id="KW-0966">Cell projection</keyword>
<evidence type="ECO:0000256" key="2">
    <source>
        <dbReference type="ARBA" id="ARBA00004496"/>
    </source>
</evidence>
<evidence type="ECO:0000256" key="5">
    <source>
        <dbReference type="ARBA" id="ARBA00022490"/>
    </source>
</evidence>
<reference evidence="26 27" key="1">
    <citation type="submission" date="2020-05" db="EMBL/GenBank/DDBJ databases">
        <title>MicrobeNet Type strains.</title>
        <authorList>
            <person name="Nicholson A.C."/>
        </authorList>
    </citation>
    <scope>NUCLEOTIDE SEQUENCE [LARGE SCALE GENOMIC DNA]</scope>
    <source>
        <strain evidence="26 27">JCM 3224</strain>
    </source>
</reference>
<dbReference type="RefSeq" id="WP_067522558.1">
    <property type="nucleotide sequence ID" value="NZ_JABELX010000004.1"/>
</dbReference>
<dbReference type="GO" id="GO:0016787">
    <property type="term" value="F:hydrolase activity"/>
    <property type="evidence" value="ECO:0007669"/>
    <property type="project" value="UniProtKB-KW"/>
</dbReference>
<dbReference type="GO" id="GO:0005737">
    <property type="term" value="C:cytoplasm"/>
    <property type="evidence" value="ECO:0007669"/>
    <property type="project" value="UniProtKB-SubCell"/>
</dbReference>
<evidence type="ECO:0000259" key="25">
    <source>
        <dbReference type="Pfam" id="PF03061"/>
    </source>
</evidence>
<keyword evidence="6" id="KW-0053">Apoptosis</keyword>
<evidence type="ECO:0000256" key="3">
    <source>
        <dbReference type="ARBA" id="ARBA00004632"/>
    </source>
</evidence>
<comment type="catalytic activity">
    <reaction evidence="19">
        <text>octanoyl-CoA + H2O = octanoate + CoA + H(+)</text>
        <dbReference type="Rhea" id="RHEA:30143"/>
        <dbReference type="ChEBI" id="CHEBI:15377"/>
        <dbReference type="ChEBI" id="CHEBI:15378"/>
        <dbReference type="ChEBI" id="CHEBI:25646"/>
        <dbReference type="ChEBI" id="CHEBI:57287"/>
        <dbReference type="ChEBI" id="CHEBI:57386"/>
    </reaction>
    <physiologicalReaction direction="left-to-right" evidence="19">
        <dbReference type="Rhea" id="RHEA:30144"/>
    </physiologicalReaction>
</comment>
<dbReference type="PANTHER" id="PTHR12418:SF19">
    <property type="entry name" value="ACYL-COENZYME A THIOESTERASE THEM4"/>
    <property type="match status" value="1"/>
</dbReference>
<dbReference type="GO" id="GO:0016020">
    <property type="term" value="C:membrane"/>
    <property type="evidence" value="ECO:0007669"/>
    <property type="project" value="UniProtKB-SubCell"/>
</dbReference>
<comment type="catalytic activity">
    <reaction evidence="21">
        <text>decanoyl-CoA + H2O = decanoate + CoA + H(+)</text>
        <dbReference type="Rhea" id="RHEA:40059"/>
        <dbReference type="ChEBI" id="CHEBI:15377"/>
        <dbReference type="ChEBI" id="CHEBI:15378"/>
        <dbReference type="ChEBI" id="CHEBI:27689"/>
        <dbReference type="ChEBI" id="CHEBI:57287"/>
        <dbReference type="ChEBI" id="CHEBI:61430"/>
    </reaction>
    <physiologicalReaction direction="left-to-right" evidence="21">
        <dbReference type="Rhea" id="RHEA:40060"/>
    </physiologicalReaction>
</comment>
<comment type="catalytic activity">
    <reaction evidence="14">
        <text>(9Z)-octadecenoyl-CoA + H2O = (9Z)-octadecenoate + CoA + H(+)</text>
        <dbReference type="Rhea" id="RHEA:40139"/>
        <dbReference type="ChEBI" id="CHEBI:15377"/>
        <dbReference type="ChEBI" id="CHEBI:15378"/>
        <dbReference type="ChEBI" id="CHEBI:30823"/>
        <dbReference type="ChEBI" id="CHEBI:57287"/>
        <dbReference type="ChEBI" id="CHEBI:57387"/>
    </reaction>
    <physiologicalReaction direction="left-to-right" evidence="14">
        <dbReference type="Rhea" id="RHEA:40140"/>
    </physiologicalReaction>
</comment>
<comment type="caution">
    <text evidence="26">The sequence shown here is derived from an EMBL/GenBank/DDBJ whole genome shotgun (WGS) entry which is preliminary data.</text>
</comment>
<evidence type="ECO:0000256" key="13">
    <source>
        <dbReference type="ARBA" id="ARBA00035852"/>
    </source>
</evidence>
<evidence type="ECO:0000256" key="12">
    <source>
        <dbReference type="ARBA" id="ARBA00023273"/>
    </source>
</evidence>